<evidence type="ECO:0000256" key="1">
    <source>
        <dbReference type="ARBA" id="ARBA00006738"/>
    </source>
</evidence>
<dbReference type="HAMAP" id="MF_00048">
    <property type="entry name" value="UPF0102"/>
    <property type="match status" value="1"/>
</dbReference>
<dbReference type="SUPFAM" id="SSF52980">
    <property type="entry name" value="Restriction endonuclease-like"/>
    <property type="match status" value="1"/>
</dbReference>
<evidence type="ECO:0000313" key="3">
    <source>
        <dbReference type="EMBL" id="WBA09005.1"/>
    </source>
</evidence>
<dbReference type="NCBIfam" id="TIGR00252">
    <property type="entry name" value="YraN family protein"/>
    <property type="match status" value="1"/>
</dbReference>
<accession>A0AA47KL65</accession>
<dbReference type="AlphaFoldDB" id="A0AA47KL65"/>
<dbReference type="Gene3D" id="3.40.1350.10">
    <property type="match status" value="1"/>
</dbReference>
<dbReference type="RefSeq" id="WP_269579272.1">
    <property type="nucleotide sequence ID" value="NZ_CP114588.1"/>
</dbReference>
<gene>
    <name evidence="3" type="ORF">N8M53_01905</name>
</gene>
<dbReference type="Pfam" id="PF02021">
    <property type="entry name" value="UPF0102"/>
    <property type="match status" value="1"/>
</dbReference>
<dbReference type="InterPro" id="IPR011856">
    <property type="entry name" value="tRNA_endonuc-like_dom_sf"/>
</dbReference>
<name>A0AA47KL65_9GAMM</name>
<dbReference type="Proteomes" id="UP001164748">
    <property type="component" value="Chromosome"/>
</dbReference>
<comment type="similarity">
    <text evidence="1 2">Belongs to the UPF0102 family.</text>
</comment>
<dbReference type="CDD" id="cd20736">
    <property type="entry name" value="PoNe_Nuclease"/>
    <property type="match status" value="1"/>
</dbReference>
<sequence>MIRPQPRAKGQAYEAQACQYLVRHGLTTLDKNAHSRRGEIDLVMQDGTCLVFVEVRFRQGRGFGGAAASITAAKQRRLILAAERWMQCRGIKSTQTEFRFDAVTFDGSVEAVNWIKNIVQG</sequence>
<dbReference type="InterPro" id="IPR011335">
    <property type="entry name" value="Restrct_endonuc-II-like"/>
</dbReference>
<protein>
    <recommendedName>
        <fullName evidence="2">UPF0102 protein N8M53_01905</fullName>
    </recommendedName>
</protein>
<dbReference type="PANTHER" id="PTHR34039:SF1">
    <property type="entry name" value="UPF0102 PROTEIN YRAN"/>
    <property type="match status" value="1"/>
</dbReference>
<organism evidence="3 4">
    <name type="scientific">Salinivibrio kushneri</name>
    <dbReference type="NCBI Taxonomy" id="1908198"/>
    <lineage>
        <taxon>Bacteria</taxon>
        <taxon>Pseudomonadati</taxon>
        <taxon>Pseudomonadota</taxon>
        <taxon>Gammaproteobacteria</taxon>
        <taxon>Vibrionales</taxon>
        <taxon>Vibrionaceae</taxon>
        <taxon>Salinivibrio</taxon>
    </lineage>
</organism>
<dbReference type="NCBIfam" id="NF009150">
    <property type="entry name" value="PRK12497.1-3"/>
    <property type="match status" value="1"/>
</dbReference>
<reference evidence="3" key="1">
    <citation type="submission" date="2022-09" db="EMBL/GenBank/DDBJ databases">
        <authorList>
            <person name="Li Z.-J."/>
        </authorList>
    </citation>
    <scope>NUCLEOTIDE SEQUENCE</scope>
    <source>
        <strain evidence="3">TGB11</strain>
    </source>
</reference>
<dbReference type="EMBL" id="CP114588">
    <property type="protein sequence ID" value="WBA09005.1"/>
    <property type="molecule type" value="Genomic_DNA"/>
</dbReference>
<dbReference type="PANTHER" id="PTHR34039">
    <property type="entry name" value="UPF0102 PROTEIN YRAN"/>
    <property type="match status" value="1"/>
</dbReference>
<evidence type="ECO:0000313" key="4">
    <source>
        <dbReference type="Proteomes" id="UP001164748"/>
    </source>
</evidence>
<dbReference type="GO" id="GO:0003676">
    <property type="term" value="F:nucleic acid binding"/>
    <property type="evidence" value="ECO:0007669"/>
    <property type="project" value="InterPro"/>
</dbReference>
<proteinExistence type="inferred from homology"/>
<evidence type="ECO:0000256" key="2">
    <source>
        <dbReference type="HAMAP-Rule" id="MF_00048"/>
    </source>
</evidence>
<dbReference type="InterPro" id="IPR003509">
    <property type="entry name" value="UPF0102_YraN-like"/>
</dbReference>